<dbReference type="AlphaFoldDB" id="A0A4R4X139"/>
<comment type="caution">
    <text evidence="7">The sequence shown here is derived from an EMBL/GenBank/DDBJ whole genome shotgun (WGS) entry which is preliminary data.</text>
</comment>
<evidence type="ECO:0000256" key="2">
    <source>
        <dbReference type="ARBA" id="ARBA00023015"/>
    </source>
</evidence>
<dbReference type="PANTHER" id="PTHR30346:SF0">
    <property type="entry name" value="HCA OPERON TRANSCRIPTIONAL ACTIVATOR HCAR"/>
    <property type="match status" value="1"/>
</dbReference>
<evidence type="ECO:0000256" key="5">
    <source>
        <dbReference type="SAM" id="MobiDB-lite"/>
    </source>
</evidence>
<gene>
    <name evidence="7" type="ORF">E1294_07515</name>
</gene>
<dbReference type="InterPro" id="IPR005119">
    <property type="entry name" value="LysR_subst-bd"/>
</dbReference>
<evidence type="ECO:0000313" key="7">
    <source>
        <dbReference type="EMBL" id="TDD23842.1"/>
    </source>
</evidence>
<evidence type="ECO:0000256" key="4">
    <source>
        <dbReference type="ARBA" id="ARBA00023163"/>
    </source>
</evidence>
<keyword evidence="8" id="KW-1185">Reference proteome</keyword>
<comment type="similarity">
    <text evidence="1">Belongs to the LysR transcriptional regulatory family.</text>
</comment>
<dbReference type="Proteomes" id="UP000294543">
    <property type="component" value="Unassembled WGS sequence"/>
</dbReference>
<keyword evidence="3" id="KW-0238">DNA-binding</keyword>
<keyword evidence="2" id="KW-0805">Transcription regulation</keyword>
<dbReference type="GO" id="GO:0032993">
    <property type="term" value="C:protein-DNA complex"/>
    <property type="evidence" value="ECO:0007669"/>
    <property type="project" value="TreeGrafter"/>
</dbReference>
<proteinExistence type="inferred from homology"/>
<evidence type="ECO:0000313" key="8">
    <source>
        <dbReference type="Proteomes" id="UP000294543"/>
    </source>
</evidence>
<name>A0A4R4X139_9ACTN</name>
<dbReference type="Pfam" id="PF03466">
    <property type="entry name" value="LysR_substrate"/>
    <property type="match status" value="1"/>
</dbReference>
<dbReference type="EMBL" id="SMKP01000015">
    <property type="protein sequence ID" value="TDD23842.1"/>
    <property type="molecule type" value="Genomic_DNA"/>
</dbReference>
<dbReference type="PANTHER" id="PTHR30346">
    <property type="entry name" value="TRANSCRIPTIONAL DUAL REGULATOR HCAR-RELATED"/>
    <property type="match status" value="1"/>
</dbReference>
<dbReference type="InterPro" id="IPR000847">
    <property type="entry name" value="LysR_HTH_N"/>
</dbReference>
<evidence type="ECO:0000259" key="6">
    <source>
        <dbReference type="PROSITE" id="PS50931"/>
    </source>
</evidence>
<protein>
    <submittedName>
        <fullName evidence="7">LysR family transcriptional regulator</fullName>
    </submittedName>
</protein>
<organism evidence="7 8">
    <name type="scientific">Nonomuraea diastatica</name>
    <dbReference type="NCBI Taxonomy" id="1848329"/>
    <lineage>
        <taxon>Bacteria</taxon>
        <taxon>Bacillati</taxon>
        <taxon>Actinomycetota</taxon>
        <taxon>Actinomycetes</taxon>
        <taxon>Streptosporangiales</taxon>
        <taxon>Streptosporangiaceae</taxon>
        <taxon>Nonomuraea</taxon>
    </lineage>
</organism>
<reference evidence="7 8" key="1">
    <citation type="submission" date="2019-03" db="EMBL/GenBank/DDBJ databases">
        <title>Draft genome sequences of novel Actinobacteria.</title>
        <authorList>
            <person name="Sahin N."/>
            <person name="Ay H."/>
            <person name="Saygin H."/>
        </authorList>
    </citation>
    <scope>NUCLEOTIDE SEQUENCE [LARGE SCALE GENOMIC DNA]</scope>
    <source>
        <strain evidence="7 8">KC712</strain>
    </source>
</reference>
<dbReference type="Gene3D" id="1.10.10.10">
    <property type="entry name" value="Winged helix-like DNA-binding domain superfamily/Winged helix DNA-binding domain"/>
    <property type="match status" value="1"/>
</dbReference>
<dbReference type="InterPro" id="IPR036388">
    <property type="entry name" value="WH-like_DNA-bd_sf"/>
</dbReference>
<feature type="domain" description="HTH lysR-type" evidence="6">
    <location>
        <begin position="68"/>
        <end position="125"/>
    </location>
</feature>
<dbReference type="GO" id="GO:0003677">
    <property type="term" value="F:DNA binding"/>
    <property type="evidence" value="ECO:0007669"/>
    <property type="project" value="UniProtKB-KW"/>
</dbReference>
<dbReference type="GO" id="GO:0003700">
    <property type="term" value="F:DNA-binding transcription factor activity"/>
    <property type="evidence" value="ECO:0007669"/>
    <property type="project" value="InterPro"/>
</dbReference>
<dbReference type="Pfam" id="PF00126">
    <property type="entry name" value="HTH_1"/>
    <property type="match status" value="1"/>
</dbReference>
<dbReference type="PROSITE" id="PS50931">
    <property type="entry name" value="HTH_LYSR"/>
    <property type="match status" value="1"/>
</dbReference>
<dbReference type="PRINTS" id="PR00039">
    <property type="entry name" value="HTHLYSR"/>
</dbReference>
<dbReference type="OrthoDB" id="3176554at2"/>
<keyword evidence="4" id="KW-0804">Transcription</keyword>
<dbReference type="InterPro" id="IPR036390">
    <property type="entry name" value="WH_DNA-bd_sf"/>
</dbReference>
<dbReference type="Gene3D" id="3.40.190.10">
    <property type="entry name" value="Periplasmic binding protein-like II"/>
    <property type="match status" value="2"/>
</dbReference>
<evidence type="ECO:0000256" key="3">
    <source>
        <dbReference type="ARBA" id="ARBA00023125"/>
    </source>
</evidence>
<feature type="region of interest" description="Disordered" evidence="5">
    <location>
        <begin position="365"/>
        <end position="390"/>
    </location>
</feature>
<sequence>MIDLVAGRGRRRRGALVPRGLFILRECTRRSLAGNSDPTSLSPHFTKHLDWGRRPVSAPPRQAGVVGMELRQLRYFVALAEELHFGRAAAREHIVQSALSQQIQRLEREVGVRLLDRTTHHVDLTSAGAAFLIEARQILDHVGRDGQAARNAVASAPTLRVGIIDAGYDTMPQILRELQSNHPDITIHQVEAGSTEQYRQLADGRLDIAIGSATRLPAEVTSKLIRLDPLGVLVPDDHPFADLDDVPVAALADEVLLLGEEAQSPELNQFVITLCREAGFTPTIYEGTVQSSRAAADLVLQHRCVYCVPSSFRTSSRPGTTWRPLTEPAMHHPWSLLWHDANPSPHIATVINSARRLAERLDWLEPAGPATGSSPGEGAPSATGHSDEVV</sequence>
<dbReference type="FunFam" id="1.10.10.10:FF:000001">
    <property type="entry name" value="LysR family transcriptional regulator"/>
    <property type="match status" value="1"/>
</dbReference>
<evidence type="ECO:0000256" key="1">
    <source>
        <dbReference type="ARBA" id="ARBA00009437"/>
    </source>
</evidence>
<dbReference type="SUPFAM" id="SSF46785">
    <property type="entry name" value="Winged helix' DNA-binding domain"/>
    <property type="match status" value="1"/>
</dbReference>
<dbReference type="SUPFAM" id="SSF53850">
    <property type="entry name" value="Periplasmic binding protein-like II"/>
    <property type="match status" value="1"/>
</dbReference>
<accession>A0A4R4X139</accession>
<dbReference type="CDD" id="cd08414">
    <property type="entry name" value="PBP2_LTTR_aromatics_like"/>
    <property type="match status" value="1"/>
</dbReference>